<keyword evidence="1" id="KW-1133">Transmembrane helix</keyword>
<accession>A0A1A9F3P7</accession>
<keyword evidence="1" id="KW-0472">Membrane</keyword>
<dbReference type="SUPFAM" id="SSF48317">
    <property type="entry name" value="Acid phosphatase/Vanadium-dependent haloperoxidase"/>
    <property type="match status" value="1"/>
</dbReference>
<feature type="transmembrane region" description="Helical" evidence="1">
    <location>
        <begin position="29"/>
        <end position="47"/>
    </location>
</feature>
<dbReference type="KEGG" id="mars:A8C75_21730"/>
<reference evidence="3 4" key="2">
    <citation type="journal article" date="2018" name="Int. J. Syst. Evol. Microbiol.">
        <title>Marinobacterium aestuarii sp. nov., a benzene-degrading marine bacterium isolated from estuary sediment.</title>
        <authorList>
            <person name="Bae S.S."/>
            <person name="Jung J."/>
            <person name="Chung D."/>
            <person name="Baek K."/>
        </authorList>
    </citation>
    <scope>NUCLEOTIDE SEQUENCE [LARGE SCALE GENOMIC DNA]</scope>
    <source>
        <strain evidence="3 4">ST58-10</strain>
    </source>
</reference>
<sequence length="277" mass="30707">MGHFITTELEPSMPREISIFPGSWKLKPLITLHICASILLLSFALPAGKELWRLLDSSVFYYLNGFIAQSGAQTSFWAWMNVRAADLLPGILILLTLTFPGLGFRREQLQQALVGFFALLFFALILRQLLHEVTELFQLAGLSPSLVLEPVNRLSELAPHIDAKDSSKESFPGDHAAILLLWAGYIVLSRRSLPSLLALITAIAFTLPRMVGGAHWFSDNYVGGLFTALIALAWAFYSPLCAWLAIRLMRLCAPLFKQLARLPGIGRLPFFTASHSA</sequence>
<dbReference type="CDD" id="cd01610">
    <property type="entry name" value="PAP2_like"/>
    <property type="match status" value="1"/>
</dbReference>
<feature type="transmembrane region" description="Helical" evidence="1">
    <location>
        <begin position="195"/>
        <end position="217"/>
    </location>
</feature>
<dbReference type="STRING" id="1821621.A8C75_21730"/>
<proteinExistence type="predicted"/>
<feature type="transmembrane region" description="Helical" evidence="1">
    <location>
        <begin position="223"/>
        <end position="246"/>
    </location>
</feature>
<dbReference type="Gene3D" id="1.20.144.10">
    <property type="entry name" value="Phosphatidic acid phosphatase type 2/haloperoxidase"/>
    <property type="match status" value="1"/>
</dbReference>
<feature type="transmembrane region" description="Helical" evidence="1">
    <location>
        <begin position="111"/>
        <end position="130"/>
    </location>
</feature>
<keyword evidence="1" id="KW-0812">Transmembrane</keyword>
<evidence type="ECO:0000313" key="3">
    <source>
        <dbReference type="EMBL" id="ANG64837.1"/>
    </source>
</evidence>
<keyword evidence="4" id="KW-1185">Reference proteome</keyword>
<feature type="transmembrane region" description="Helical" evidence="1">
    <location>
        <begin position="86"/>
        <end position="104"/>
    </location>
</feature>
<dbReference type="InterPro" id="IPR000326">
    <property type="entry name" value="PAP2/HPO"/>
</dbReference>
<feature type="transmembrane region" description="Helical" evidence="1">
    <location>
        <begin position="171"/>
        <end position="188"/>
    </location>
</feature>
<dbReference type="EMBL" id="CP015839">
    <property type="protein sequence ID" value="ANG64837.1"/>
    <property type="molecule type" value="Genomic_DNA"/>
</dbReference>
<evidence type="ECO:0000313" key="4">
    <source>
        <dbReference type="Proteomes" id="UP000078070"/>
    </source>
</evidence>
<evidence type="ECO:0000259" key="2">
    <source>
        <dbReference type="SMART" id="SM00014"/>
    </source>
</evidence>
<dbReference type="AlphaFoldDB" id="A0A1A9F3P7"/>
<dbReference type="InterPro" id="IPR036938">
    <property type="entry name" value="PAP2/HPO_sf"/>
</dbReference>
<protein>
    <recommendedName>
        <fullName evidence="2">Phosphatidic acid phosphatase type 2/haloperoxidase domain-containing protein</fullName>
    </recommendedName>
</protein>
<dbReference type="SMART" id="SM00014">
    <property type="entry name" value="acidPPc"/>
    <property type="match status" value="1"/>
</dbReference>
<dbReference type="Proteomes" id="UP000078070">
    <property type="component" value="Chromosome"/>
</dbReference>
<name>A0A1A9F3P7_9GAMM</name>
<organism evidence="3 4">
    <name type="scientific">Marinobacterium aestuarii</name>
    <dbReference type="NCBI Taxonomy" id="1821621"/>
    <lineage>
        <taxon>Bacteria</taxon>
        <taxon>Pseudomonadati</taxon>
        <taxon>Pseudomonadota</taxon>
        <taxon>Gammaproteobacteria</taxon>
        <taxon>Oceanospirillales</taxon>
        <taxon>Oceanospirillaceae</taxon>
        <taxon>Marinobacterium</taxon>
    </lineage>
</organism>
<gene>
    <name evidence="3" type="ORF">A8C75_21730</name>
</gene>
<feature type="transmembrane region" description="Helical" evidence="1">
    <location>
        <begin position="59"/>
        <end position="80"/>
    </location>
</feature>
<evidence type="ECO:0000256" key="1">
    <source>
        <dbReference type="SAM" id="Phobius"/>
    </source>
</evidence>
<reference evidence="4" key="1">
    <citation type="submission" date="2016-05" db="EMBL/GenBank/DDBJ databases">
        <authorList>
            <person name="Baek K."/>
            <person name="Yang S.-J."/>
        </authorList>
    </citation>
    <scope>NUCLEOTIDE SEQUENCE [LARGE SCALE GENOMIC DNA]</scope>
    <source>
        <strain evidence="4">ST58-10</strain>
    </source>
</reference>
<feature type="domain" description="Phosphatidic acid phosphatase type 2/haloperoxidase" evidence="2">
    <location>
        <begin position="124"/>
        <end position="235"/>
    </location>
</feature>
<dbReference type="Pfam" id="PF01569">
    <property type="entry name" value="PAP2"/>
    <property type="match status" value="1"/>
</dbReference>